<accession>A0A1M6IP96</accession>
<dbReference type="RefSeq" id="WP_073994101.1">
    <property type="nucleotide sequence ID" value="NZ_FQYT01000019.1"/>
</dbReference>
<dbReference type="AlphaFoldDB" id="A0A1M6IP96"/>
<evidence type="ECO:0000313" key="2">
    <source>
        <dbReference type="EMBL" id="SHJ36238.1"/>
    </source>
</evidence>
<evidence type="ECO:0000313" key="3">
    <source>
        <dbReference type="Proteomes" id="UP000184342"/>
    </source>
</evidence>
<proteinExistence type="predicted"/>
<feature type="region of interest" description="Disordered" evidence="1">
    <location>
        <begin position="1"/>
        <end position="20"/>
    </location>
</feature>
<organism evidence="2 3">
    <name type="scientific">Parasporobacterium paucivorans DSM 15970</name>
    <dbReference type="NCBI Taxonomy" id="1122934"/>
    <lineage>
        <taxon>Bacteria</taxon>
        <taxon>Bacillati</taxon>
        <taxon>Bacillota</taxon>
        <taxon>Clostridia</taxon>
        <taxon>Lachnospirales</taxon>
        <taxon>Lachnospiraceae</taxon>
        <taxon>Parasporobacterium</taxon>
    </lineage>
</organism>
<reference evidence="2 3" key="1">
    <citation type="submission" date="2016-11" db="EMBL/GenBank/DDBJ databases">
        <authorList>
            <person name="Jaros S."/>
            <person name="Januszkiewicz K."/>
            <person name="Wedrychowicz H."/>
        </authorList>
    </citation>
    <scope>NUCLEOTIDE SEQUENCE [LARGE SCALE GENOMIC DNA]</scope>
    <source>
        <strain evidence="2 3">DSM 15970</strain>
    </source>
</reference>
<evidence type="ECO:0000256" key="1">
    <source>
        <dbReference type="SAM" id="MobiDB-lite"/>
    </source>
</evidence>
<gene>
    <name evidence="2" type="ORF">SAMN02745691_01813</name>
</gene>
<dbReference type="STRING" id="1122934.SAMN02745691_01813"/>
<sequence>MNKVEDKKINKQQEESEREWQQVMDSMVDMNDMMRMSPKFIKKAFEINRAEFLFENIWATFSYKEGFIPRDGEERVPFKELIAADFYELEYPPCHLYVYRNNLTAIWYVPEYYLINELKEEESKRVIENIRKQLEKLETCSLEELSGCGCVYEMDKDTYYLHYRRQEFERLLLEK</sequence>
<name>A0A1M6IP96_9FIRM</name>
<protein>
    <submittedName>
        <fullName evidence="2">Uncharacterized protein</fullName>
    </submittedName>
</protein>
<dbReference type="Proteomes" id="UP000184342">
    <property type="component" value="Unassembled WGS sequence"/>
</dbReference>
<dbReference type="EMBL" id="FQYT01000019">
    <property type="protein sequence ID" value="SHJ36238.1"/>
    <property type="molecule type" value="Genomic_DNA"/>
</dbReference>
<keyword evidence="3" id="KW-1185">Reference proteome</keyword>